<protein>
    <submittedName>
        <fullName evidence="2">Uncharacterized protein</fullName>
    </submittedName>
</protein>
<name>A0A1C3ETY7_9PLAN</name>
<proteinExistence type="predicted"/>
<keyword evidence="1" id="KW-0472">Membrane</keyword>
<dbReference type="STRING" id="1841610.A6X21_01675"/>
<dbReference type="EMBL" id="LYDR01000001">
    <property type="protein sequence ID" value="ODA36807.1"/>
    <property type="molecule type" value="Genomic_DNA"/>
</dbReference>
<feature type="transmembrane region" description="Helical" evidence="1">
    <location>
        <begin position="20"/>
        <end position="48"/>
    </location>
</feature>
<evidence type="ECO:0000313" key="2">
    <source>
        <dbReference type="EMBL" id="ODA36807.1"/>
    </source>
</evidence>
<feature type="transmembrane region" description="Helical" evidence="1">
    <location>
        <begin position="60"/>
        <end position="83"/>
    </location>
</feature>
<keyword evidence="3" id="KW-1185">Reference proteome</keyword>
<dbReference type="OrthoDB" id="9823726at2"/>
<accession>A0A1C3ETY7</accession>
<feature type="transmembrane region" description="Helical" evidence="1">
    <location>
        <begin position="95"/>
        <end position="115"/>
    </location>
</feature>
<dbReference type="RefSeq" id="WP_068845089.1">
    <property type="nucleotide sequence ID" value="NZ_LYDR01000001.1"/>
</dbReference>
<reference evidence="2 3" key="1">
    <citation type="submission" date="2016-05" db="EMBL/GenBank/DDBJ databases">
        <title>Genomic and physiological characterization of Planctopirus sp. isolated from fresh water lake.</title>
        <authorList>
            <person name="Subhash Y."/>
            <person name="Ramana C."/>
        </authorList>
    </citation>
    <scope>NUCLEOTIDE SEQUENCE [LARGE SCALE GENOMIC DNA]</scope>
    <source>
        <strain evidence="2 3">JC280</strain>
    </source>
</reference>
<dbReference type="Proteomes" id="UP000094828">
    <property type="component" value="Unassembled WGS sequence"/>
</dbReference>
<keyword evidence="1" id="KW-1133">Transmembrane helix</keyword>
<feature type="transmembrane region" description="Helical" evidence="1">
    <location>
        <begin position="130"/>
        <end position="149"/>
    </location>
</feature>
<evidence type="ECO:0000256" key="1">
    <source>
        <dbReference type="SAM" id="Phobius"/>
    </source>
</evidence>
<organism evidence="2 3">
    <name type="scientific">Planctopirus hydrillae</name>
    <dbReference type="NCBI Taxonomy" id="1841610"/>
    <lineage>
        <taxon>Bacteria</taxon>
        <taxon>Pseudomonadati</taxon>
        <taxon>Planctomycetota</taxon>
        <taxon>Planctomycetia</taxon>
        <taxon>Planctomycetales</taxon>
        <taxon>Planctomycetaceae</taxon>
        <taxon>Planctopirus</taxon>
    </lineage>
</organism>
<sequence length="158" mass="18263">MPHREIVTDDQPGKGFELPLRLLAGFQFLGGIVFAPFAWVLIFTPLGIFFPKYQYDLRDVVLSIMGAPLAITGYFVWANWFLYAVRGRFFRNWGVAVQLISLMNHLGWLVCFPSIRQQSFFAFLETAPEIAAWLLFNILVSMMLGLYFLDKSRTTYDF</sequence>
<evidence type="ECO:0000313" key="3">
    <source>
        <dbReference type="Proteomes" id="UP000094828"/>
    </source>
</evidence>
<keyword evidence="1" id="KW-0812">Transmembrane</keyword>
<comment type="caution">
    <text evidence="2">The sequence shown here is derived from an EMBL/GenBank/DDBJ whole genome shotgun (WGS) entry which is preliminary data.</text>
</comment>
<gene>
    <name evidence="2" type="ORF">A6X21_01675</name>
</gene>
<dbReference type="AlphaFoldDB" id="A0A1C3ETY7"/>